<proteinExistence type="predicted"/>
<name>A0A099I672_CLOIN</name>
<dbReference type="AlphaFoldDB" id="A0A099I672"/>
<keyword evidence="5" id="KW-0598">Phosphotransferase system</keyword>
<dbReference type="EMBL" id="JAKTMA010000016">
    <property type="protein sequence ID" value="MCR0233189.1"/>
    <property type="molecule type" value="Genomic_DNA"/>
</dbReference>
<dbReference type="InterPro" id="IPR004715">
    <property type="entry name" value="PTS_IIA_fruc"/>
</dbReference>
<dbReference type="InterPro" id="IPR051541">
    <property type="entry name" value="PTS_SugarTrans_NitroReg"/>
</dbReference>
<dbReference type="GO" id="GO:0009401">
    <property type="term" value="P:phosphoenolpyruvate-dependent sugar phosphotransferase system"/>
    <property type="evidence" value="ECO:0007669"/>
    <property type="project" value="UniProtKB-KW"/>
</dbReference>
<dbReference type="EC" id="2.7.1.202" evidence="8"/>
<dbReference type="InterPro" id="IPR002178">
    <property type="entry name" value="PTS_EIIA_type-2_dom"/>
</dbReference>
<dbReference type="Gene3D" id="3.40.930.10">
    <property type="entry name" value="Mannitol-specific EII, Chain A"/>
    <property type="match status" value="1"/>
</dbReference>
<evidence type="ECO:0000313" key="7">
    <source>
        <dbReference type="EMBL" id="KGJ52772.1"/>
    </source>
</evidence>
<evidence type="ECO:0000256" key="4">
    <source>
        <dbReference type="ARBA" id="ARBA00022679"/>
    </source>
</evidence>
<dbReference type="EMBL" id="WWTN01000013">
    <property type="protein sequence ID" value="MZH55971.1"/>
    <property type="molecule type" value="Genomic_DNA"/>
</dbReference>
<dbReference type="GO" id="GO:0016020">
    <property type="term" value="C:membrane"/>
    <property type="evidence" value="ECO:0007669"/>
    <property type="project" value="InterPro"/>
</dbReference>
<keyword evidence="3" id="KW-0762">Sugar transport</keyword>
<evidence type="ECO:0000256" key="1">
    <source>
        <dbReference type="ARBA" id="ARBA00022448"/>
    </source>
</evidence>
<reference evidence="7 10" key="1">
    <citation type="submission" date="2014-08" db="EMBL/GenBank/DDBJ databases">
        <title>Clostridium innocuum, an unnegligible vancomycin-resistant pathogen causing extra-intestinal infections.</title>
        <authorList>
            <person name="Feng Y."/>
            <person name="Chiu C.-H."/>
        </authorList>
    </citation>
    <scope>NUCLEOTIDE SEQUENCE [LARGE SCALE GENOMIC DNA]</scope>
    <source>
        <strain evidence="7 10">AN88</strain>
    </source>
</reference>
<feature type="domain" description="PTS EIIA type-2" evidence="6">
    <location>
        <begin position="5"/>
        <end position="153"/>
    </location>
</feature>
<reference evidence="9" key="2">
    <citation type="journal article" date="2019" name="Nat. Med.">
        <title>A library of human gut bacterial isolates paired with longitudinal multiomics data enables mechanistic microbiome research.</title>
        <authorList>
            <person name="Poyet M."/>
            <person name="Groussin M."/>
            <person name="Gibbons S.M."/>
            <person name="Avila-Pacheco J."/>
            <person name="Jiang X."/>
            <person name="Kearney S.M."/>
            <person name="Perrotta A.R."/>
            <person name="Berdy B."/>
            <person name="Zhao S."/>
            <person name="Lieberman T.D."/>
            <person name="Swanson P.K."/>
            <person name="Smith M."/>
            <person name="Roesemann S."/>
            <person name="Alexander J.E."/>
            <person name="Rich S.A."/>
            <person name="Livny J."/>
            <person name="Vlamakis H."/>
            <person name="Clish C."/>
            <person name="Bullock K."/>
            <person name="Deik A."/>
            <person name="Scott J."/>
            <person name="Pierce K.A."/>
            <person name="Xavier R.J."/>
            <person name="Alm E.J."/>
        </authorList>
    </citation>
    <scope>NUCLEOTIDE SEQUENCE</scope>
    <source>
        <strain evidence="9">BIOML-A12</strain>
    </source>
</reference>
<keyword evidence="4 8" id="KW-0808">Transferase</keyword>
<keyword evidence="1" id="KW-0813">Transport</keyword>
<evidence type="ECO:0000256" key="2">
    <source>
        <dbReference type="ARBA" id="ARBA00022553"/>
    </source>
</evidence>
<dbReference type="Proteomes" id="UP000030008">
    <property type="component" value="Unassembled WGS sequence"/>
</dbReference>
<dbReference type="NCBIfam" id="TIGR00848">
    <property type="entry name" value="fruA"/>
    <property type="match status" value="1"/>
</dbReference>
<dbReference type="PROSITE" id="PS51094">
    <property type="entry name" value="PTS_EIIA_TYPE_2"/>
    <property type="match status" value="1"/>
</dbReference>
<evidence type="ECO:0000256" key="3">
    <source>
        <dbReference type="ARBA" id="ARBA00022597"/>
    </source>
</evidence>
<dbReference type="PANTHER" id="PTHR47738:SF2">
    <property type="entry name" value="PTS SYSTEM FRUCTOSE-LIKE EIIA COMPONENT"/>
    <property type="match status" value="1"/>
</dbReference>
<keyword evidence="2" id="KW-0597">Phosphoprotein</keyword>
<accession>A0A099I672</accession>
<evidence type="ECO:0000313" key="8">
    <source>
        <dbReference type="EMBL" id="MCR0233189.1"/>
    </source>
</evidence>
<gene>
    <name evidence="7" type="ORF">CIAN88_13130</name>
    <name evidence="9" type="ORF">GT664_09435</name>
    <name evidence="8" type="ORF">MKC95_10465</name>
</gene>
<dbReference type="CDD" id="cd00211">
    <property type="entry name" value="PTS_IIA_fru"/>
    <property type="match status" value="1"/>
</dbReference>
<dbReference type="InterPro" id="IPR016152">
    <property type="entry name" value="PTrfase/Anion_transptr"/>
</dbReference>
<reference evidence="8" key="3">
    <citation type="journal article" date="2022" name="Clin. Infect. Dis.">
        <title>Association between Clostridium innocuum and antibiotic-associated diarrhea in adults and children: A cross-sectional study and comparative genomics analysis.</title>
        <authorList>
            <person name="Cherny K.E."/>
            <person name="Muscat E.B."/>
            <person name="Balaji A."/>
            <person name="Mukherjee J."/>
            <person name="Ozer E.A."/>
            <person name="Angarone M.P."/>
            <person name="Hauser A.R."/>
            <person name="Sichel J.S."/>
            <person name="Amponsah E."/>
            <person name="Kociolek L.K."/>
        </authorList>
    </citation>
    <scope>NUCLEOTIDE SEQUENCE</scope>
    <source>
        <strain evidence="8">NU1-AC-029v</strain>
    </source>
</reference>
<evidence type="ECO:0000313" key="9">
    <source>
        <dbReference type="EMBL" id="MZH55971.1"/>
    </source>
</evidence>
<evidence type="ECO:0000259" key="6">
    <source>
        <dbReference type="PROSITE" id="PS51094"/>
    </source>
</evidence>
<evidence type="ECO:0000313" key="10">
    <source>
        <dbReference type="Proteomes" id="UP000030008"/>
    </source>
</evidence>
<dbReference type="RefSeq" id="WP_008818553.1">
    <property type="nucleotide sequence ID" value="NZ_AP025565.1"/>
</dbReference>
<dbReference type="SUPFAM" id="SSF55804">
    <property type="entry name" value="Phoshotransferase/anion transport protein"/>
    <property type="match status" value="1"/>
</dbReference>
<dbReference type="PANTHER" id="PTHR47738">
    <property type="entry name" value="PTS SYSTEM FRUCTOSE-LIKE EIIA COMPONENT-RELATED"/>
    <property type="match status" value="1"/>
</dbReference>
<dbReference type="Proteomes" id="UP000604383">
    <property type="component" value="Unassembled WGS sequence"/>
</dbReference>
<comment type="caution">
    <text evidence="7">The sequence shown here is derived from an EMBL/GenBank/DDBJ whole genome shotgun (WGS) entry which is preliminary data.</text>
</comment>
<sequence length="153" mass="17298">MELRKILHEDDILIPMQADSKEEAIRQLAEMLKAHEVVMDMDAFMSDVFLREAEGVTGIGDYIAIPHGKSKGVKENRIAVGILQEPIYWESIDELPVKVVILFAVCARKHDADQSHLSMMAAVAKSLAYDDVKQRLYEAESRQDVMEAILSRQ</sequence>
<evidence type="ECO:0000256" key="5">
    <source>
        <dbReference type="ARBA" id="ARBA00022683"/>
    </source>
</evidence>
<dbReference type="EMBL" id="JQIF01000054">
    <property type="protein sequence ID" value="KGJ52772.1"/>
    <property type="molecule type" value="Genomic_DNA"/>
</dbReference>
<protein>
    <submittedName>
        <fullName evidence="8">Fructose PTS transporter subunit IIA</fullName>
        <ecNumber evidence="8">2.7.1.202</ecNumber>
    </submittedName>
    <submittedName>
        <fullName evidence="7">PTS galactose transporter subunit IIB</fullName>
    </submittedName>
    <submittedName>
        <fullName evidence="9">PTS transporter subunit EIIA</fullName>
    </submittedName>
</protein>
<dbReference type="PROSITE" id="PS00372">
    <property type="entry name" value="PTS_EIIA_TYPE_2_HIS"/>
    <property type="match status" value="1"/>
</dbReference>
<dbReference type="Pfam" id="PF00359">
    <property type="entry name" value="PTS_EIIA_2"/>
    <property type="match status" value="1"/>
</dbReference>
<dbReference type="Proteomes" id="UP001203972">
    <property type="component" value="Unassembled WGS sequence"/>
</dbReference>
<organism evidence="7 10">
    <name type="scientific">Clostridium innocuum</name>
    <dbReference type="NCBI Taxonomy" id="1522"/>
    <lineage>
        <taxon>Bacteria</taxon>
        <taxon>Bacillati</taxon>
        <taxon>Bacillota</taxon>
        <taxon>Clostridia</taxon>
        <taxon>Eubacteriales</taxon>
        <taxon>Clostridiaceae</taxon>
        <taxon>Clostridium</taxon>
    </lineage>
</organism>
<dbReference type="GO" id="GO:0008982">
    <property type="term" value="F:protein-N(PI)-phosphohistidine-sugar phosphotransferase activity"/>
    <property type="evidence" value="ECO:0007669"/>
    <property type="project" value="InterPro"/>
</dbReference>